<keyword evidence="2" id="KW-1185">Reference proteome</keyword>
<evidence type="ECO:0000313" key="1">
    <source>
        <dbReference type="EMBL" id="RIQ20328.1"/>
    </source>
</evidence>
<gene>
    <name evidence="1" type="ORF">DY240_18435</name>
</gene>
<comment type="caution">
    <text evidence="1">The sequence shown here is derived from an EMBL/GenBank/DDBJ whole genome shotgun (WGS) entry which is preliminary data.</text>
</comment>
<accession>A0A418KN27</accession>
<dbReference type="EMBL" id="QUAL01000173">
    <property type="protein sequence ID" value="RIQ20328.1"/>
    <property type="molecule type" value="Genomic_DNA"/>
</dbReference>
<protein>
    <submittedName>
        <fullName evidence="1">Uncharacterized protein</fullName>
    </submittedName>
</protein>
<organism evidence="1 2">
    <name type="scientific">Jiangella rhizosphaerae</name>
    <dbReference type="NCBI Taxonomy" id="2293569"/>
    <lineage>
        <taxon>Bacteria</taxon>
        <taxon>Bacillati</taxon>
        <taxon>Actinomycetota</taxon>
        <taxon>Actinomycetes</taxon>
        <taxon>Jiangellales</taxon>
        <taxon>Jiangellaceae</taxon>
        <taxon>Jiangella</taxon>
    </lineage>
</organism>
<evidence type="ECO:0000313" key="2">
    <source>
        <dbReference type="Proteomes" id="UP000284057"/>
    </source>
</evidence>
<reference evidence="1 2" key="1">
    <citation type="submission" date="2018-09" db="EMBL/GenBank/DDBJ databases">
        <title>Isolation, diversity and antifungal activity of actinobacteria from wheat.</title>
        <authorList>
            <person name="Han C."/>
        </authorList>
    </citation>
    <scope>NUCLEOTIDE SEQUENCE [LARGE SCALE GENOMIC DNA]</scope>
    <source>
        <strain evidence="1 2">NEAU-YY265</strain>
    </source>
</reference>
<proteinExistence type="predicted"/>
<dbReference type="Proteomes" id="UP000284057">
    <property type="component" value="Unassembled WGS sequence"/>
</dbReference>
<sequence>MAPAVTVAVVTDTTDLTLPVTAYLLSEEDLRLLDEAHTVALERCFERHGVAPPELPSLVPSVPVTHTERRYGLADPELAAASGYHLGDDDGEKPELELSAEQELVLFGPAEDGMPVADGGCSGEAVGAVGGDLGNPEAAQRVDVRGVTLAMKDPRVREAFAAWSACMAAHGHDYATPWDPPNDPRFTGPSPGPGEIDVAVDDVACKEQTNVVGVWYAVDAALQTVMIGRDADVFAGIAAERADRLDRARAVLAARP</sequence>
<dbReference type="AlphaFoldDB" id="A0A418KN27"/>
<name>A0A418KN27_9ACTN</name>